<evidence type="ECO:0000313" key="4">
    <source>
        <dbReference type="Proteomes" id="UP001272052"/>
    </source>
</evidence>
<keyword evidence="2" id="KW-0812">Transmembrane</keyword>
<protein>
    <submittedName>
        <fullName evidence="3">Uncharacterized protein</fullName>
    </submittedName>
</protein>
<dbReference type="EMBL" id="JAWDKC010000013">
    <property type="protein sequence ID" value="MDV0445202.1"/>
    <property type="molecule type" value="Genomic_DNA"/>
</dbReference>
<name>A0ABU3VP65_9EURY</name>
<evidence type="ECO:0000313" key="3">
    <source>
        <dbReference type="EMBL" id="MDV0445202.1"/>
    </source>
</evidence>
<keyword evidence="2" id="KW-0472">Membrane</keyword>
<feature type="transmembrane region" description="Helical" evidence="2">
    <location>
        <begin position="49"/>
        <end position="80"/>
    </location>
</feature>
<dbReference type="RefSeq" id="WP_318785630.1">
    <property type="nucleotide sequence ID" value="NZ_JAWDKC010000013.1"/>
</dbReference>
<sequence>MALDYDMLTLIYLGIGIFAYFTILYLTFRDMRIFRRTGYISYRKGAFKGIIASSIVLIGIFITPAMQILGLALIFVGVMINQKGKREKVFTTAGPLERFIGKTDVVLTPEEKRDIYEQQLAEKRQMEKEKEKMDRREKIKEQREQDEE</sequence>
<dbReference type="Proteomes" id="UP001272052">
    <property type="component" value="Unassembled WGS sequence"/>
</dbReference>
<proteinExistence type="predicted"/>
<accession>A0ABU3VP65</accession>
<evidence type="ECO:0000256" key="1">
    <source>
        <dbReference type="SAM" id="MobiDB-lite"/>
    </source>
</evidence>
<keyword evidence="2" id="KW-1133">Transmembrane helix</keyword>
<organism evidence="3 4">
    <name type="scientific">Methanimicrococcus hacksteinii</name>
    <dbReference type="NCBI Taxonomy" id="3028293"/>
    <lineage>
        <taxon>Archaea</taxon>
        <taxon>Methanobacteriati</taxon>
        <taxon>Methanobacteriota</taxon>
        <taxon>Stenosarchaea group</taxon>
        <taxon>Methanomicrobia</taxon>
        <taxon>Methanosarcinales</taxon>
        <taxon>Methanosarcinaceae</taxon>
        <taxon>Methanimicrococcus</taxon>
    </lineage>
</organism>
<comment type="caution">
    <text evidence="3">The sequence shown here is derived from an EMBL/GenBank/DDBJ whole genome shotgun (WGS) entry which is preliminary data.</text>
</comment>
<keyword evidence="4" id="KW-1185">Reference proteome</keyword>
<gene>
    <name evidence="3" type="ORF">MmiAt1_07590</name>
</gene>
<reference evidence="3 4" key="1">
    <citation type="submission" date="2023-06" db="EMBL/GenBank/DDBJ databases">
        <title>Genome sequence of Methanimicrococcus sp. At1.</title>
        <authorList>
            <person name="Protasov E."/>
            <person name="Platt K."/>
            <person name="Poehlein A."/>
            <person name="Daniel R."/>
            <person name="Brune A."/>
        </authorList>
    </citation>
    <scope>NUCLEOTIDE SEQUENCE [LARGE SCALE GENOMIC DNA]</scope>
    <source>
        <strain evidence="3 4">At1</strain>
    </source>
</reference>
<evidence type="ECO:0000256" key="2">
    <source>
        <dbReference type="SAM" id="Phobius"/>
    </source>
</evidence>
<feature type="region of interest" description="Disordered" evidence="1">
    <location>
        <begin position="124"/>
        <end position="148"/>
    </location>
</feature>
<feature type="transmembrane region" description="Helical" evidence="2">
    <location>
        <begin position="6"/>
        <end position="28"/>
    </location>
</feature>